<evidence type="ECO:0000256" key="1">
    <source>
        <dbReference type="SAM" id="Phobius"/>
    </source>
</evidence>
<keyword evidence="3" id="KW-1185">Reference proteome</keyword>
<reference evidence="3" key="1">
    <citation type="journal article" date="2019" name="Int. J. Syst. Evol. Microbiol.">
        <title>The Global Catalogue of Microorganisms (GCM) 10K type strain sequencing project: providing services to taxonomists for standard genome sequencing and annotation.</title>
        <authorList>
            <consortium name="The Broad Institute Genomics Platform"/>
            <consortium name="The Broad Institute Genome Sequencing Center for Infectious Disease"/>
            <person name="Wu L."/>
            <person name="Ma J."/>
        </authorList>
    </citation>
    <scope>NUCLEOTIDE SEQUENCE [LARGE SCALE GENOMIC DNA]</scope>
    <source>
        <strain evidence="3">CGMCC 4.7241</strain>
    </source>
</reference>
<comment type="caution">
    <text evidence="2">The sequence shown here is derived from an EMBL/GenBank/DDBJ whole genome shotgun (WGS) entry which is preliminary data.</text>
</comment>
<feature type="transmembrane region" description="Helical" evidence="1">
    <location>
        <begin position="209"/>
        <end position="228"/>
    </location>
</feature>
<sequence length="267" mass="28591">MNWRAIRAIVRRDLAVVARSKAVIVPMIVMPVLFVLVMPVLAGLIAQLELPPRDLADLLRTVPQEIVRDLPEESGPRLAGLVLGSLLPPLTLVVPLIVAQVIATDAVAGERERGTLEGLLLAPVSDRDLLVAKLLVALIPAYVVLFGGTLVYAIVTDVMLWSAIGGPFLPTVNWLLLVLWLGPSLAGAALALSLVISARTRTIQGAQQIAGVSVLPLVFIIVGQFSGLVFLNRLLVIVVGVVLWCLAVLFVWIGSRSLARERLGSRL</sequence>
<feature type="transmembrane region" description="Helical" evidence="1">
    <location>
        <begin position="86"/>
        <end position="108"/>
    </location>
</feature>
<proteinExistence type="predicted"/>
<gene>
    <name evidence="2" type="ORF">ACFOUW_04695</name>
</gene>
<keyword evidence="1" id="KW-1133">Transmembrane helix</keyword>
<name>A0ABV7Y509_9ACTN</name>
<keyword evidence="1" id="KW-0472">Membrane</keyword>
<feature type="transmembrane region" description="Helical" evidence="1">
    <location>
        <begin position="21"/>
        <end position="46"/>
    </location>
</feature>
<dbReference type="Pfam" id="PF12679">
    <property type="entry name" value="ABC2_membrane_2"/>
    <property type="match status" value="1"/>
</dbReference>
<dbReference type="Proteomes" id="UP001595699">
    <property type="component" value="Unassembled WGS sequence"/>
</dbReference>
<feature type="transmembrane region" description="Helical" evidence="1">
    <location>
        <begin position="174"/>
        <end position="197"/>
    </location>
</feature>
<evidence type="ECO:0000313" key="2">
    <source>
        <dbReference type="EMBL" id="MFC3760123.1"/>
    </source>
</evidence>
<evidence type="ECO:0000313" key="3">
    <source>
        <dbReference type="Proteomes" id="UP001595699"/>
    </source>
</evidence>
<feature type="transmembrane region" description="Helical" evidence="1">
    <location>
        <begin position="234"/>
        <end position="253"/>
    </location>
</feature>
<keyword evidence="1" id="KW-0812">Transmembrane</keyword>
<protein>
    <submittedName>
        <fullName evidence="2">ABC transporter permease subunit</fullName>
    </submittedName>
</protein>
<accession>A0ABV7Y509</accession>
<organism evidence="2 3">
    <name type="scientific">Tenggerimyces flavus</name>
    <dbReference type="NCBI Taxonomy" id="1708749"/>
    <lineage>
        <taxon>Bacteria</taxon>
        <taxon>Bacillati</taxon>
        <taxon>Actinomycetota</taxon>
        <taxon>Actinomycetes</taxon>
        <taxon>Propionibacteriales</taxon>
        <taxon>Nocardioidaceae</taxon>
        <taxon>Tenggerimyces</taxon>
    </lineage>
</organism>
<feature type="transmembrane region" description="Helical" evidence="1">
    <location>
        <begin position="129"/>
        <end position="154"/>
    </location>
</feature>
<dbReference type="PANTHER" id="PTHR43471">
    <property type="entry name" value="ABC TRANSPORTER PERMEASE"/>
    <property type="match status" value="1"/>
</dbReference>
<dbReference type="EMBL" id="JBHRZH010000004">
    <property type="protein sequence ID" value="MFC3760123.1"/>
    <property type="molecule type" value="Genomic_DNA"/>
</dbReference>
<dbReference type="RefSeq" id="WP_205120061.1">
    <property type="nucleotide sequence ID" value="NZ_JAFBCM010000001.1"/>
</dbReference>
<dbReference type="PANTHER" id="PTHR43471:SF1">
    <property type="entry name" value="ABC TRANSPORTER PERMEASE PROTEIN NOSY-RELATED"/>
    <property type="match status" value="1"/>
</dbReference>